<keyword evidence="3" id="KW-0482">Metalloprotease</keyword>
<keyword evidence="4" id="KW-1185">Reference proteome</keyword>
<name>A0ABT1W425_9PROT</name>
<feature type="transmembrane region" description="Helical" evidence="1">
    <location>
        <begin position="134"/>
        <end position="155"/>
    </location>
</feature>
<keyword evidence="3" id="KW-0645">Protease</keyword>
<evidence type="ECO:0000313" key="4">
    <source>
        <dbReference type="Proteomes" id="UP001524587"/>
    </source>
</evidence>
<dbReference type="PANTHER" id="PTHR39430">
    <property type="entry name" value="MEMBRANE-ASSOCIATED PROTEASE-RELATED"/>
    <property type="match status" value="1"/>
</dbReference>
<evidence type="ECO:0000259" key="2">
    <source>
        <dbReference type="Pfam" id="PF02517"/>
    </source>
</evidence>
<keyword evidence="1" id="KW-0472">Membrane</keyword>
<feature type="transmembrane region" description="Helical" evidence="1">
    <location>
        <begin position="223"/>
        <end position="242"/>
    </location>
</feature>
<accession>A0ABT1W425</accession>
<dbReference type="RefSeq" id="WP_422863074.1">
    <property type="nucleotide sequence ID" value="NZ_JAMSKV010000002.1"/>
</dbReference>
<feature type="transmembrane region" description="Helical" evidence="1">
    <location>
        <begin position="262"/>
        <end position="285"/>
    </location>
</feature>
<feature type="transmembrane region" description="Helical" evidence="1">
    <location>
        <begin position="100"/>
        <end position="122"/>
    </location>
</feature>
<dbReference type="EMBL" id="JAMSKV010000002">
    <property type="protein sequence ID" value="MCQ8277632.1"/>
    <property type="molecule type" value="Genomic_DNA"/>
</dbReference>
<comment type="caution">
    <text evidence="3">The sequence shown here is derived from an EMBL/GenBank/DDBJ whole genome shotgun (WGS) entry which is preliminary data.</text>
</comment>
<gene>
    <name evidence="3" type="ORF">NFI95_04105</name>
</gene>
<dbReference type="Proteomes" id="UP001524587">
    <property type="component" value="Unassembled WGS sequence"/>
</dbReference>
<keyword evidence="1" id="KW-1133">Transmembrane helix</keyword>
<dbReference type="Pfam" id="PF02517">
    <property type="entry name" value="Rce1-like"/>
    <property type="match status" value="1"/>
</dbReference>
<sequence>MKDRHLRWRPSLRDWTALLFLALVYLQFDRVADAVDTPLAKALNLPVSSYGQLKLWPYALLMVIRLVLELAVVAAVCGILRRRISGWPLVGPESGRLAGLGLGIGLVVMSCVVLAITATGSATVSVSMQSPLSALGYGTSWFLFDFIGATGEELFGRVAVLLVAERFVGWRGAIVVSGCMFFVLHLDNPGVSWIWLARLFCQGTLLAYAVYRTGSVWWSVGYHTGWNWVSAPLFGAAGSGYLDEGHLLDFKPTGSSLLTGGAVGPEGSVFAFIAVLCAFGLLVAATSDRRLTGTSGRVTAP</sequence>
<reference evidence="3 4" key="1">
    <citation type="submission" date="2022-06" db="EMBL/GenBank/DDBJ databases">
        <title>Endosaccharibacter gen. nov., sp. nov., endophytic bacteria isolated from sugarcane.</title>
        <authorList>
            <person name="Pitiwittayakul N."/>
            <person name="Yukphan P."/>
            <person name="Charoenyingcharoen P."/>
            <person name="Tanasupawat S."/>
        </authorList>
    </citation>
    <scope>NUCLEOTIDE SEQUENCE [LARGE SCALE GENOMIC DNA]</scope>
    <source>
        <strain evidence="3 4">KSS8</strain>
    </source>
</reference>
<evidence type="ECO:0000313" key="3">
    <source>
        <dbReference type="EMBL" id="MCQ8277632.1"/>
    </source>
</evidence>
<dbReference type="GO" id="GO:0008237">
    <property type="term" value="F:metallopeptidase activity"/>
    <property type="evidence" value="ECO:0007669"/>
    <property type="project" value="UniProtKB-KW"/>
</dbReference>
<feature type="domain" description="CAAX prenyl protease 2/Lysostaphin resistance protein A-like" evidence="2">
    <location>
        <begin position="141"/>
        <end position="229"/>
    </location>
</feature>
<keyword evidence="3" id="KW-0378">Hydrolase</keyword>
<keyword evidence="1" id="KW-0812">Transmembrane</keyword>
<feature type="transmembrane region" description="Helical" evidence="1">
    <location>
        <begin position="192"/>
        <end position="211"/>
    </location>
</feature>
<organism evidence="3 4">
    <name type="scientific">Endosaccharibacter trunci</name>
    <dbReference type="NCBI Taxonomy" id="2812733"/>
    <lineage>
        <taxon>Bacteria</taxon>
        <taxon>Pseudomonadati</taxon>
        <taxon>Pseudomonadota</taxon>
        <taxon>Alphaproteobacteria</taxon>
        <taxon>Acetobacterales</taxon>
        <taxon>Acetobacteraceae</taxon>
        <taxon>Endosaccharibacter</taxon>
    </lineage>
</organism>
<evidence type="ECO:0000256" key="1">
    <source>
        <dbReference type="SAM" id="Phobius"/>
    </source>
</evidence>
<dbReference type="PANTHER" id="PTHR39430:SF1">
    <property type="entry name" value="PROTEASE"/>
    <property type="match status" value="1"/>
</dbReference>
<feature type="transmembrane region" description="Helical" evidence="1">
    <location>
        <begin position="58"/>
        <end position="80"/>
    </location>
</feature>
<proteinExistence type="predicted"/>
<feature type="transmembrane region" description="Helical" evidence="1">
    <location>
        <begin position="167"/>
        <end position="186"/>
    </location>
</feature>
<protein>
    <submittedName>
        <fullName evidence="3">CPBP family intramembrane metalloprotease</fullName>
    </submittedName>
</protein>
<dbReference type="InterPro" id="IPR003675">
    <property type="entry name" value="Rce1/LyrA-like_dom"/>
</dbReference>